<dbReference type="InterPro" id="IPR014186">
    <property type="entry name" value="S-formylglutathione_hydrol"/>
</dbReference>
<gene>
    <name evidence="8" type="primary">fghA_2</name>
    <name evidence="8" type="ordered locus">TERTU_4339</name>
</gene>
<evidence type="ECO:0000256" key="7">
    <source>
        <dbReference type="RuleBase" id="RU363068"/>
    </source>
</evidence>
<evidence type="ECO:0000256" key="6">
    <source>
        <dbReference type="NCBIfam" id="TIGR02821"/>
    </source>
</evidence>
<comment type="function">
    <text evidence="7">Serine hydrolase involved in the detoxification of formaldehyde.</text>
</comment>
<dbReference type="AlphaFoldDB" id="C5BIF5"/>
<protein>
    <recommendedName>
        <fullName evidence="2 6">S-formylglutathione hydrolase</fullName>
        <ecNumber evidence="2 6">3.1.2.12</ecNumber>
    </recommendedName>
</protein>
<dbReference type="RefSeq" id="WP_015818625.1">
    <property type="nucleotide sequence ID" value="NC_012997.1"/>
</dbReference>
<dbReference type="HOGENOM" id="CLU_056472_0_0_6"/>
<dbReference type="EMBL" id="CP001614">
    <property type="protein sequence ID" value="ACR12513.1"/>
    <property type="molecule type" value="Genomic_DNA"/>
</dbReference>
<dbReference type="eggNOG" id="COG0627">
    <property type="taxonomic scope" value="Bacteria"/>
</dbReference>
<dbReference type="NCBIfam" id="TIGR02821">
    <property type="entry name" value="fghA_ester_D"/>
    <property type="match status" value="1"/>
</dbReference>
<dbReference type="GO" id="GO:0005829">
    <property type="term" value="C:cytosol"/>
    <property type="evidence" value="ECO:0007669"/>
    <property type="project" value="TreeGrafter"/>
</dbReference>
<keyword evidence="3 7" id="KW-0719">Serine esterase</keyword>
<dbReference type="STRING" id="377629.TERTU_4339"/>
<accession>C5BIF5</accession>
<dbReference type="PANTHER" id="PTHR10061">
    <property type="entry name" value="S-FORMYLGLUTATHIONE HYDROLASE"/>
    <property type="match status" value="1"/>
</dbReference>
<organism evidence="8 9">
    <name type="scientific">Teredinibacter turnerae (strain ATCC 39867 / T7901)</name>
    <dbReference type="NCBI Taxonomy" id="377629"/>
    <lineage>
        <taxon>Bacteria</taxon>
        <taxon>Pseudomonadati</taxon>
        <taxon>Pseudomonadota</taxon>
        <taxon>Gammaproteobacteria</taxon>
        <taxon>Cellvibrionales</taxon>
        <taxon>Cellvibrionaceae</taxon>
        <taxon>Teredinibacter</taxon>
    </lineage>
</organism>
<proteinExistence type="inferred from homology"/>
<dbReference type="GO" id="GO:0046294">
    <property type="term" value="P:formaldehyde catabolic process"/>
    <property type="evidence" value="ECO:0007669"/>
    <property type="project" value="InterPro"/>
</dbReference>
<dbReference type="KEGG" id="ttu:TERTU_4339"/>
<reference evidence="8 9" key="1">
    <citation type="journal article" date="2009" name="PLoS ONE">
        <title>The complete genome of Teredinibacter turnerae T7901: an intracellular endosymbiont of marine wood-boring bivalves (shipworms).</title>
        <authorList>
            <person name="Yang J.C."/>
            <person name="Madupu R."/>
            <person name="Durkin A.S."/>
            <person name="Ekborg N.A."/>
            <person name="Pedamallu C.S."/>
            <person name="Hostetler J.B."/>
            <person name="Radune D."/>
            <person name="Toms B.S."/>
            <person name="Henrissat B."/>
            <person name="Coutinho P.M."/>
            <person name="Schwarz S."/>
            <person name="Field L."/>
            <person name="Trindade-Silva A.E."/>
            <person name="Soares C.A.G."/>
            <person name="Elshahawi S."/>
            <person name="Hanora A."/>
            <person name="Schmidt E.W."/>
            <person name="Haygood M.G."/>
            <person name="Posfai J."/>
            <person name="Benner J."/>
            <person name="Madinger C."/>
            <person name="Nove J."/>
            <person name="Anton B."/>
            <person name="Chaudhary K."/>
            <person name="Foster J."/>
            <person name="Holman A."/>
            <person name="Kumar S."/>
            <person name="Lessard P.A."/>
            <person name="Luyten Y.A."/>
            <person name="Slatko B."/>
            <person name="Wood N."/>
            <person name="Wu B."/>
            <person name="Teplitski M."/>
            <person name="Mougous J.D."/>
            <person name="Ward N."/>
            <person name="Eisen J.A."/>
            <person name="Badger J.H."/>
            <person name="Distel D.L."/>
        </authorList>
    </citation>
    <scope>NUCLEOTIDE SEQUENCE [LARGE SCALE GENOMIC DNA]</scope>
    <source>
        <strain evidence="9">ATCC 39867 / T7901</strain>
    </source>
</reference>
<keyword evidence="4 7" id="KW-0378">Hydrolase</keyword>
<dbReference type="Gene3D" id="3.40.50.1820">
    <property type="entry name" value="alpha/beta hydrolase"/>
    <property type="match status" value="1"/>
</dbReference>
<evidence type="ECO:0000256" key="5">
    <source>
        <dbReference type="ARBA" id="ARBA00047590"/>
    </source>
</evidence>
<sequence length="277" mass="30421">MLELSGHTCFGGEQLRFQHRSRVLDCSMRFSVYLPPQAQAGEVPALLWLSGFTCSDENFVHKAGAQQFAAKHGIALVIPDTSPRGEQIHKGDEPTWHLGEGASFYLNATVEPWAANYQMASYICDELPGLIADLPVDNSCFGIAGHGMGGHGAIVLGLSYPQLFRSISAFAPICNPAKTPWGETAFRHYLGADKARWQHHDSCWLVANGACRTPLLVDQGSDDHFLEDELKPERLQAACAEAGHPLNYQLHPGYDHSYFFVASFIESHIAYHAGILT</sequence>
<comment type="similarity">
    <text evidence="1 7">Belongs to the esterase D family.</text>
</comment>
<dbReference type="InterPro" id="IPR029058">
    <property type="entry name" value="AB_hydrolase_fold"/>
</dbReference>
<evidence type="ECO:0000256" key="4">
    <source>
        <dbReference type="ARBA" id="ARBA00022801"/>
    </source>
</evidence>
<comment type="catalytic activity">
    <reaction evidence="5 7">
        <text>S-formylglutathione + H2O = formate + glutathione + H(+)</text>
        <dbReference type="Rhea" id="RHEA:14961"/>
        <dbReference type="ChEBI" id="CHEBI:15377"/>
        <dbReference type="ChEBI" id="CHEBI:15378"/>
        <dbReference type="ChEBI" id="CHEBI:15740"/>
        <dbReference type="ChEBI" id="CHEBI:57688"/>
        <dbReference type="ChEBI" id="CHEBI:57925"/>
        <dbReference type="EC" id="3.1.2.12"/>
    </reaction>
</comment>
<evidence type="ECO:0000313" key="8">
    <source>
        <dbReference type="EMBL" id="ACR12513.1"/>
    </source>
</evidence>
<dbReference type="OrthoDB" id="9782200at2"/>
<dbReference type="SUPFAM" id="SSF53474">
    <property type="entry name" value="alpha/beta-Hydrolases"/>
    <property type="match status" value="1"/>
</dbReference>
<dbReference type="InterPro" id="IPR000801">
    <property type="entry name" value="Esterase-like"/>
</dbReference>
<evidence type="ECO:0000313" key="9">
    <source>
        <dbReference type="Proteomes" id="UP000009080"/>
    </source>
</evidence>
<evidence type="ECO:0000256" key="1">
    <source>
        <dbReference type="ARBA" id="ARBA00005622"/>
    </source>
</evidence>
<dbReference type="Pfam" id="PF00756">
    <property type="entry name" value="Esterase"/>
    <property type="match status" value="1"/>
</dbReference>
<dbReference type="EC" id="3.1.2.12" evidence="2 6"/>
<dbReference type="FunFam" id="3.40.50.1820:FF:000002">
    <property type="entry name" value="S-formylglutathione hydrolase"/>
    <property type="match status" value="1"/>
</dbReference>
<evidence type="ECO:0000256" key="2">
    <source>
        <dbReference type="ARBA" id="ARBA00012479"/>
    </source>
</evidence>
<dbReference type="GO" id="GO:0018738">
    <property type="term" value="F:S-formylglutathione hydrolase activity"/>
    <property type="evidence" value="ECO:0007669"/>
    <property type="project" value="UniProtKB-UniRule"/>
</dbReference>
<dbReference type="GO" id="GO:0052689">
    <property type="term" value="F:carboxylic ester hydrolase activity"/>
    <property type="evidence" value="ECO:0007669"/>
    <property type="project" value="UniProtKB-KW"/>
</dbReference>
<dbReference type="PANTHER" id="PTHR10061:SF0">
    <property type="entry name" value="S-FORMYLGLUTATHIONE HYDROLASE"/>
    <property type="match status" value="1"/>
</dbReference>
<dbReference type="ESTHER" id="tertt-c5bif5">
    <property type="family name" value="A85-EsteraseD-FGH"/>
</dbReference>
<evidence type="ECO:0000256" key="3">
    <source>
        <dbReference type="ARBA" id="ARBA00022487"/>
    </source>
</evidence>
<name>C5BIF5_TERTT</name>
<keyword evidence="9" id="KW-1185">Reference proteome</keyword>
<dbReference type="Proteomes" id="UP000009080">
    <property type="component" value="Chromosome"/>
</dbReference>